<keyword evidence="4 9" id="KW-0349">Heme</keyword>
<dbReference type="Pfam" id="PF00067">
    <property type="entry name" value="p450"/>
    <property type="match status" value="1"/>
</dbReference>
<dbReference type="Gene3D" id="1.10.630.10">
    <property type="entry name" value="Cytochrome P450"/>
    <property type="match status" value="1"/>
</dbReference>
<dbReference type="InterPro" id="IPR050121">
    <property type="entry name" value="Cytochrome_P450_monoxygenase"/>
</dbReference>
<organism evidence="12 13">
    <name type="scientific">Rhizoctonia solani</name>
    <dbReference type="NCBI Taxonomy" id="456999"/>
    <lineage>
        <taxon>Eukaryota</taxon>
        <taxon>Fungi</taxon>
        <taxon>Dikarya</taxon>
        <taxon>Basidiomycota</taxon>
        <taxon>Agaricomycotina</taxon>
        <taxon>Agaricomycetes</taxon>
        <taxon>Cantharellales</taxon>
        <taxon>Ceratobasidiaceae</taxon>
        <taxon>Rhizoctonia</taxon>
    </lineage>
</organism>
<dbReference type="GO" id="GO:0020037">
    <property type="term" value="F:heme binding"/>
    <property type="evidence" value="ECO:0007669"/>
    <property type="project" value="InterPro"/>
</dbReference>
<dbReference type="EMBL" id="CAJNJQ010001704">
    <property type="protein sequence ID" value="CAE7146422.1"/>
    <property type="molecule type" value="Genomic_DNA"/>
</dbReference>
<reference evidence="12" key="1">
    <citation type="submission" date="2021-01" db="EMBL/GenBank/DDBJ databases">
        <authorList>
            <person name="Kaushik A."/>
        </authorList>
    </citation>
    <scope>NUCLEOTIDE SEQUENCE</scope>
    <source>
        <strain evidence="12">AG5</strain>
    </source>
</reference>
<dbReference type="InterPro" id="IPR017972">
    <property type="entry name" value="Cyt_P450_CS"/>
</dbReference>
<evidence type="ECO:0000313" key="12">
    <source>
        <dbReference type="EMBL" id="CAE7146422.1"/>
    </source>
</evidence>
<dbReference type="Proteomes" id="UP000663827">
    <property type="component" value="Unassembled WGS sequence"/>
</dbReference>
<keyword evidence="7 9" id="KW-0408">Iron</keyword>
<dbReference type="GO" id="GO:0005506">
    <property type="term" value="F:iron ion binding"/>
    <property type="evidence" value="ECO:0007669"/>
    <property type="project" value="InterPro"/>
</dbReference>
<evidence type="ECO:0000256" key="6">
    <source>
        <dbReference type="ARBA" id="ARBA00023002"/>
    </source>
</evidence>
<evidence type="ECO:0000256" key="8">
    <source>
        <dbReference type="ARBA" id="ARBA00023033"/>
    </source>
</evidence>
<dbReference type="AlphaFoldDB" id="A0A8H3HYP1"/>
<dbReference type="PRINTS" id="PR00385">
    <property type="entry name" value="P450"/>
</dbReference>
<accession>A0A8H3HYP1</accession>
<evidence type="ECO:0000256" key="2">
    <source>
        <dbReference type="ARBA" id="ARBA00005179"/>
    </source>
</evidence>
<dbReference type="SUPFAM" id="SSF48264">
    <property type="entry name" value="Cytochrome P450"/>
    <property type="match status" value="1"/>
</dbReference>
<evidence type="ECO:0000256" key="10">
    <source>
        <dbReference type="RuleBase" id="RU000461"/>
    </source>
</evidence>
<proteinExistence type="inferred from homology"/>
<evidence type="ECO:0000313" key="13">
    <source>
        <dbReference type="Proteomes" id="UP000663827"/>
    </source>
</evidence>
<keyword evidence="5 9" id="KW-0479">Metal-binding</keyword>
<evidence type="ECO:0000256" key="11">
    <source>
        <dbReference type="SAM" id="SignalP"/>
    </source>
</evidence>
<dbReference type="PANTHER" id="PTHR24305">
    <property type="entry name" value="CYTOCHROME P450"/>
    <property type="match status" value="1"/>
</dbReference>
<sequence length="399" mass="44048">MHLTSLLVLAALAVASPLNFNGKRGNLPTPVSIATAKTYLAELKVAPPQTELSYLVFDLISDLALGSPFGMIEAQRDTTRVAKSLDDNAKTIELPLIEMFSRGIQSAASLAVYPWWAQTAMLFLPWNIFGIFVARDMIGFSTACLNQKLRRVQSADDRKEGADMVDKLLEARDEHGNPLSKQELIVETFDLLFAGSDTTSNSLSAMCFYLAKHPHIQKKLQAELDEHAPYEDSDSSSISDPVVAYQAIKDLPYLNACLKETLRVHSTVGIGLPRVVPPGKSITLAGQTFKPGCIISVPTFVTNRASVWGQDAEAFRPERWLEEVDGVLSKYYAPFSFGVRACIGRNLAIMDILMIAATIFRRYDIRLAHQDVKPTLHDAFLRQVSDCDLAISRRDVISG</sequence>
<dbReference type="GO" id="GO:0004497">
    <property type="term" value="F:monooxygenase activity"/>
    <property type="evidence" value="ECO:0007669"/>
    <property type="project" value="UniProtKB-KW"/>
</dbReference>
<dbReference type="InterPro" id="IPR001128">
    <property type="entry name" value="Cyt_P450"/>
</dbReference>
<comment type="cofactor">
    <cofactor evidence="1 9">
        <name>heme</name>
        <dbReference type="ChEBI" id="CHEBI:30413"/>
    </cofactor>
</comment>
<evidence type="ECO:0000256" key="7">
    <source>
        <dbReference type="ARBA" id="ARBA00023004"/>
    </source>
</evidence>
<evidence type="ECO:0000256" key="4">
    <source>
        <dbReference type="ARBA" id="ARBA00022617"/>
    </source>
</evidence>
<feature type="signal peptide" evidence="11">
    <location>
        <begin position="1"/>
        <end position="15"/>
    </location>
</feature>
<feature type="binding site" description="axial binding residue" evidence="9">
    <location>
        <position position="342"/>
    </location>
    <ligand>
        <name>heme</name>
        <dbReference type="ChEBI" id="CHEBI:30413"/>
    </ligand>
    <ligandPart>
        <name>Fe</name>
        <dbReference type="ChEBI" id="CHEBI:18248"/>
    </ligandPart>
</feature>
<keyword evidence="8 10" id="KW-0503">Monooxygenase</keyword>
<dbReference type="PANTHER" id="PTHR24305:SF29">
    <property type="entry name" value="BENZOATE-PARA-HYDROXYLASE"/>
    <property type="match status" value="1"/>
</dbReference>
<comment type="similarity">
    <text evidence="3 10">Belongs to the cytochrome P450 family.</text>
</comment>
<dbReference type="InterPro" id="IPR036396">
    <property type="entry name" value="Cyt_P450_sf"/>
</dbReference>
<name>A0A8H3HYP1_9AGAM</name>
<dbReference type="PROSITE" id="PS00086">
    <property type="entry name" value="CYTOCHROME_P450"/>
    <property type="match status" value="1"/>
</dbReference>
<evidence type="ECO:0000256" key="3">
    <source>
        <dbReference type="ARBA" id="ARBA00010617"/>
    </source>
</evidence>
<evidence type="ECO:0000256" key="1">
    <source>
        <dbReference type="ARBA" id="ARBA00001971"/>
    </source>
</evidence>
<dbReference type="InterPro" id="IPR002401">
    <property type="entry name" value="Cyt_P450_E_grp-I"/>
</dbReference>
<gene>
    <name evidence="12" type="ORF">RDB_LOCUS83705</name>
</gene>
<comment type="caution">
    <text evidence="12">The sequence shown here is derived from an EMBL/GenBank/DDBJ whole genome shotgun (WGS) entry which is preliminary data.</text>
</comment>
<keyword evidence="11" id="KW-0732">Signal</keyword>
<dbReference type="PRINTS" id="PR00463">
    <property type="entry name" value="EP450I"/>
</dbReference>
<dbReference type="GO" id="GO:0016705">
    <property type="term" value="F:oxidoreductase activity, acting on paired donors, with incorporation or reduction of molecular oxygen"/>
    <property type="evidence" value="ECO:0007669"/>
    <property type="project" value="InterPro"/>
</dbReference>
<evidence type="ECO:0008006" key="14">
    <source>
        <dbReference type="Google" id="ProtNLM"/>
    </source>
</evidence>
<keyword evidence="6 10" id="KW-0560">Oxidoreductase</keyword>
<protein>
    <recommendedName>
        <fullName evidence="14">Benzoate 4-monooxygenase</fullName>
    </recommendedName>
</protein>
<evidence type="ECO:0000256" key="9">
    <source>
        <dbReference type="PIRSR" id="PIRSR602401-1"/>
    </source>
</evidence>
<evidence type="ECO:0000256" key="5">
    <source>
        <dbReference type="ARBA" id="ARBA00022723"/>
    </source>
</evidence>
<feature type="chain" id="PRO_5034802850" description="Benzoate 4-monooxygenase" evidence="11">
    <location>
        <begin position="16"/>
        <end position="399"/>
    </location>
</feature>
<comment type="pathway">
    <text evidence="2">Secondary metabolite biosynthesis.</text>
</comment>